<keyword evidence="5" id="KW-0472">Membrane</keyword>
<dbReference type="RefSeq" id="WP_273664057.1">
    <property type="nucleotide sequence ID" value="NZ_CP168178.1"/>
</dbReference>
<evidence type="ECO:0000313" key="6">
    <source>
        <dbReference type="EMBL" id="MDC8638250.1"/>
    </source>
</evidence>
<proteinExistence type="predicted"/>
<evidence type="ECO:0000256" key="5">
    <source>
        <dbReference type="SAM" id="Phobius"/>
    </source>
</evidence>
<feature type="transmembrane region" description="Helical" evidence="5">
    <location>
        <begin position="515"/>
        <end position="533"/>
    </location>
</feature>
<evidence type="ECO:0000313" key="7">
    <source>
        <dbReference type="Proteomes" id="UP001140230"/>
    </source>
</evidence>
<dbReference type="InterPro" id="IPR050321">
    <property type="entry name" value="Glycosyltr_2/OpgH_subfam"/>
</dbReference>
<keyword evidence="2" id="KW-0328">Glycosyltransferase</keyword>
<evidence type="ECO:0000256" key="1">
    <source>
        <dbReference type="ARBA" id="ARBA00004141"/>
    </source>
</evidence>
<name>A0A9X4BRJ2_9XANT</name>
<keyword evidence="5" id="KW-0812">Transmembrane</keyword>
<dbReference type="Proteomes" id="UP001140230">
    <property type="component" value="Unassembled WGS sequence"/>
</dbReference>
<evidence type="ECO:0000256" key="3">
    <source>
        <dbReference type="ARBA" id="ARBA00022679"/>
    </source>
</evidence>
<reference evidence="6" key="1">
    <citation type="journal article" date="2022" name="Phytopathology">
        <title>Whole genome sequencing-based tracing of a 2022 introduction and outbreak of Xanthomonas hortorum pv. pelargonii.</title>
        <authorList>
            <person name="Iruegas Bocardo F."/>
            <person name="Weisberg A.J."/>
            <person name="Riutta E.R."/>
            <person name="Kilday K.B."/>
            <person name="Bonkowski J.C."/>
            <person name="Creswell T.C."/>
            <person name="Daughtrey M."/>
            <person name="Rane K.K."/>
            <person name="Grunwald N.J."/>
            <person name="Chang J.H."/>
            <person name="Putnam M."/>
        </authorList>
    </citation>
    <scope>NUCLEOTIDE SEQUENCE</scope>
    <source>
        <strain evidence="6">22-338</strain>
    </source>
</reference>
<organism evidence="6 7">
    <name type="scientific">Xanthomonas hortorum pv. hederae</name>
    <dbReference type="NCBI Taxonomy" id="453603"/>
    <lineage>
        <taxon>Bacteria</taxon>
        <taxon>Pseudomonadati</taxon>
        <taxon>Pseudomonadota</taxon>
        <taxon>Gammaproteobacteria</taxon>
        <taxon>Lysobacterales</taxon>
        <taxon>Lysobacteraceae</taxon>
        <taxon>Xanthomonas</taxon>
    </lineage>
</organism>
<feature type="transmembrane region" description="Helical" evidence="5">
    <location>
        <begin position="142"/>
        <end position="165"/>
    </location>
</feature>
<feature type="transmembrane region" description="Helical" evidence="5">
    <location>
        <begin position="635"/>
        <end position="657"/>
    </location>
</feature>
<feature type="transmembrane region" description="Helical" evidence="5">
    <location>
        <begin position="574"/>
        <end position="592"/>
    </location>
</feature>
<keyword evidence="4 5" id="KW-1133">Transmembrane helix</keyword>
<dbReference type="AlphaFoldDB" id="A0A9X4BRJ2"/>
<feature type="transmembrane region" description="Helical" evidence="5">
    <location>
        <begin position="664"/>
        <end position="683"/>
    </location>
</feature>
<sequence>MNFDESVEDVERILWRDPSGVFCKMDARSQADYRWLVDRWSARSGLSPCAIANLALELAQRNCLLAGVADRRSHIGYYFTGKGLMALSAQAQLRLSWREQIRHEQPSWLLPAYTGLIAAIAVIYALALIGSFSFALSSAWTVVLGVAVAIYGFCLLPSWIVGLLYSQFEPYPLPRLDFSAGIGEDHKTLVVVPCLLSSTDVVRRLGETLEGLHIDNRGCGASFALLSDFVDAHSQLMDDDEILIQEAMGQIDRLNAHYGGGFVLLHRPRRWNPGEGCWMGWERKRGKLEELNALLVEPNAADAFQLIHGDTGKLSGVQFVVTLDEDDTQLAPGSIEKLASSLAHPLNRPELSEQRDAVVAGYGVLQPRPMLALPKGCAPNRLELLVNMLVDMAAGPPRVDRAPHNLDQDMFGEVGYIGKGIYDVHVFHRLLGGRIAENSILSHDLLEGAFVRSACVDDVILPVSLLTYHANSQRNHRWMRGDWQLLPWLFGVARAPRGERVAAPPFARWKIGQNAVRMLLPAAALVCLVLGWMTCATPVYWTLAVLATAWAPSLVEIVYVLLKRFRLGNLLSMCRWIGTWVLMKSAGLIFLIHEAQVLLDAIVRASFRMIVSKRKMLEWRASSSLTSQGSPGLLAYYRSMGLSPLLALAIASAVRVLNPNALPAALPFVITWLFAPLIVWWLSQTPLSPGDPPQPA</sequence>
<accession>A0A9X4BRJ2</accession>
<dbReference type="PANTHER" id="PTHR43867">
    <property type="entry name" value="CELLULOSE SYNTHASE CATALYTIC SUBUNIT A [UDP-FORMING]"/>
    <property type="match status" value="1"/>
</dbReference>
<reference evidence="6" key="2">
    <citation type="submission" date="2022-08" db="EMBL/GenBank/DDBJ databases">
        <authorList>
            <person name="Iruegas-Bocardo F."/>
            <person name="Weisberg A.J."/>
            <person name="Riutta E.R."/>
            <person name="Kilday K."/>
            <person name="Bonkowski J.C."/>
            <person name="Creswell T."/>
            <person name="Daughtrey M.L."/>
            <person name="Rane K."/>
            <person name="Grunwald N.J."/>
            <person name="Chang J.H."/>
            <person name="Putnam M.L."/>
        </authorList>
    </citation>
    <scope>NUCLEOTIDE SEQUENCE</scope>
    <source>
        <strain evidence="6">22-338</strain>
    </source>
</reference>
<dbReference type="GO" id="GO:0005886">
    <property type="term" value="C:plasma membrane"/>
    <property type="evidence" value="ECO:0007669"/>
    <property type="project" value="TreeGrafter"/>
</dbReference>
<comment type="subcellular location">
    <subcellularLocation>
        <location evidence="1">Membrane</location>
        <topology evidence="1">Multi-pass membrane protein</topology>
    </subcellularLocation>
</comment>
<dbReference type="EMBL" id="JANWTP010000029">
    <property type="protein sequence ID" value="MDC8638250.1"/>
    <property type="molecule type" value="Genomic_DNA"/>
</dbReference>
<comment type="caution">
    <text evidence="6">The sequence shown here is derived from an EMBL/GenBank/DDBJ whole genome shotgun (WGS) entry which is preliminary data.</text>
</comment>
<dbReference type="GO" id="GO:0016758">
    <property type="term" value="F:hexosyltransferase activity"/>
    <property type="evidence" value="ECO:0007669"/>
    <property type="project" value="TreeGrafter"/>
</dbReference>
<feature type="transmembrane region" description="Helical" evidence="5">
    <location>
        <begin position="108"/>
        <end position="136"/>
    </location>
</feature>
<feature type="transmembrane region" description="Helical" evidence="5">
    <location>
        <begin position="539"/>
        <end position="562"/>
    </location>
</feature>
<dbReference type="PANTHER" id="PTHR43867:SF2">
    <property type="entry name" value="CELLULOSE SYNTHASE CATALYTIC SUBUNIT A [UDP-FORMING]"/>
    <property type="match status" value="1"/>
</dbReference>
<protein>
    <submittedName>
        <fullName evidence="6">Uncharacterized protein</fullName>
    </submittedName>
</protein>
<gene>
    <name evidence="6" type="ORF">NY667_10515</name>
</gene>
<evidence type="ECO:0000256" key="2">
    <source>
        <dbReference type="ARBA" id="ARBA00022676"/>
    </source>
</evidence>
<evidence type="ECO:0000256" key="4">
    <source>
        <dbReference type="ARBA" id="ARBA00022989"/>
    </source>
</evidence>
<keyword evidence="3" id="KW-0808">Transferase</keyword>